<reference evidence="21 22" key="1">
    <citation type="submission" date="2019-06" db="EMBL/GenBank/DDBJ databases">
        <title>Desulfobotulus mexicanus sp. nov., a novel sulfate-reducing bacterium isolated from the sediment of an alkaline crater lake in Mexico.</title>
        <authorList>
            <person name="Hirschler-Rea A."/>
        </authorList>
    </citation>
    <scope>NUCLEOTIDE SEQUENCE [LARGE SCALE GENOMIC DNA]</scope>
    <source>
        <strain evidence="21 22">PAR22N</strain>
    </source>
</reference>
<dbReference type="SMART" id="SM00091">
    <property type="entry name" value="PAS"/>
    <property type="match status" value="1"/>
</dbReference>
<dbReference type="PROSITE" id="PS50109">
    <property type="entry name" value="HIS_KIN"/>
    <property type="match status" value="1"/>
</dbReference>
<dbReference type="EMBL" id="VDMB01000011">
    <property type="protein sequence ID" value="TYT74411.1"/>
    <property type="molecule type" value="Genomic_DNA"/>
</dbReference>
<dbReference type="InterPro" id="IPR035965">
    <property type="entry name" value="PAS-like_dom_sf"/>
</dbReference>
<keyword evidence="11 16" id="KW-1133">Transmembrane helix</keyword>
<feature type="transmembrane region" description="Helical" evidence="16">
    <location>
        <begin position="344"/>
        <end position="363"/>
    </location>
</feature>
<evidence type="ECO:0000256" key="6">
    <source>
        <dbReference type="ARBA" id="ARBA00022679"/>
    </source>
</evidence>
<feature type="domain" description="HAMP" evidence="20">
    <location>
        <begin position="364"/>
        <end position="417"/>
    </location>
</feature>
<dbReference type="GO" id="GO:0007234">
    <property type="term" value="P:osmosensory signaling via phosphorelay pathway"/>
    <property type="evidence" value="ECO:0007669"/>
    <property type="project" value="TreeGrafter"/>
</dbReference>
<keyword evidence="5" id="KW-0597">Phosphoprotein</keyword>
<dbReference type="Pfam" id="PF00512">
    <property type="entry name" value="HisKA"/>
    <property type="match status" value="1"/>
</dbReference>
<dbReference type="PROSITE" id="PS50885">
    <property type="entry name" value="HAMP"/>
    <property type="match status" value="1"/>
</dbReference>
<evidence type="ECO:0000256" key="15">
    <source>
        <dbReference type="ARBA" id="ARBA00070616"/>
    </source>
</evidence>
<dbReference type="InterPro" id="IPR033479">
    <property type="entry name" value="dCache_1"/>
</dbReference>
<keyword evidence="8" id="KW-0547">Nucleotide-binding</keyword>
<dbReference type="InterPro" id="IPR001610">
    <property type="entry name" value="PAC"/>
</dbReference>
<dbReference type="InterPro" id="IPR003661">
    <property type="entry name" value="HisK_dim/P_dom"/>
</dbReference>
<dbReference type="Pfam" id="PF02743">
    <property type="entry name" value="dCache_1"/>
    <property type="match status" value="1"/>
</dbReference>
<dbReference type="CDD" id="cd00130">
    <property type="entry name" value="PAS"/>
    <property type="match status" value="1"/>
</dbReference>
<dbReference type="Proteomes" id="UP000321899">
    <property type="component" value="Unassembled WGS sequence"/>
</dbReference>
<evidence type="ECO:0000259" key="18">
    <source>
        <dbReference type="PROSITE" id="PS50112"/>
    </source>
</evidence>
<dbReference type="PROSITE" id="PS50112">
    <property type="entry name" value="PAS"/>
    <property type="match status" value="1"/>
</dbReference>
<evidence type="ECO:0000256" key="7">
    <source>
        <dbReference type="ARBA" id="ARBA00022692"/>
    </source>
</evidence>
<dbReference type="PRINTS" id="PR00344">
    <property type="entry name" value="BCTRLSENSOR"/>
</dbReference>
<dbReference type="SMART" id="SM00387">
    <property type="entry name" value="HATPase_c"/>
    <property type="match status" value="1"/>
</dbReference>
<dbReference type="RefSeq" id="WP_139448678.1">
    <property type="nucleotide sequence ID" value="NZ_VDMB01000011.1"/>
</dbReference>
<dbReference type="OrthoDB" id="9812395at2"/>
<protein>
    <recommendedName>
        <fullName evidence="15">Sensor protein FixL</fullName>
        <ecNumber evidence="3">2.7.13.3</ecNumber>
    </recommendedName>
</protein>
<sequence length="793" mass="89035">MKSEGFSLRATFMVPILFLTFLAVAGSWPLYHFTASKVIHGAVDSLQAEISSRIADHLEHLLDHPQRINAANARFMTKGILNPEDQEALENHFLGQIRENPEISSIYFGNTRGGLANSGREHASDSLYFIGTDNFEAGFFSKVAVTKANQRGEVLLHLPGFDSRVRPWYTKALEKQRPVWSDIYFLFNTDKMAISASRPVWDEKGELLGVTSVDIFLFHIHVFLKNLKIAENGHAFIMERSGFMVASSHHERDCTLEESCLAVRVSAFKSSCAITRSVAEVFLSKKEDGFVNYDLKKAEVRVGNEKYLVSLTPLQDEWGIDWLIFVVIPERDFMGEIREARKKTLLFLCLILFAAFISALAIIERVASPILQLHTAAQRLAVGLDPKAISFKRTPKEIRELMVTFLHMDTSLRRSMKDLAREVRERKEAETVQKQNSRHLQAILDNVLDGIITIDPVGTVASFNHAASRIFGYESFEVVGKNIRMLMPEPYHSEHDGYLARYRETGIPRVIGIGREVSGRRKNGDVFPLELAVSRLERENHTLFIGIVRDITERKRVENMKDAFVSTVSHELRTPLTSIRGGLGLVTGGALGPVSEKIQHLLMIAYRNTDRLTIIINDLLDMEKLIAGEMHFNMKKQPLLPLVLRSMEENQAYADNYGVDFVLDFQVDEGLLVLADTLRFQQVLANLLSNAAKFSPAESSVKVGVSVEGARVRIYVQDEGPGISEDFKDRVFEKFSQADGTDQRQKGGTGLGLAISREIMSHMGGEIGFLSEEGKGATFYFYLPVAKESGEDL</sequence>
<evidence type="ECO:0000256" key="8">
    <source>
        <dbReference type="ARBA" id="ARBA00022741"/>
    </source>
</evidence>
<evidence type="ECO:0000256" key="9">
    <source>
        <dbReference type="ARBA" id="ARBA00022777"/>
    </source>
</evidence>
<dbReference type="SMART" id="SM00086">
    <property type="entry name" value="PAC"/>
    <property type="match status" value="1"/>
</dbReference>
<keyword evidence="4" id="KW-1003">Cell membrane</keyword>
<dbReference type="GO" id="GO:0005886">
    <property type="term" value="C:plasma membrane"/>
    <property type="evidence" value="ECO:0007669"/>
    <property type="project" value="UniProtKB-SubCell"/>
</dbReference>
<evidence type="ECO:0000256" key="11">
    <source>
        <dbReference type="ARBA" id="ARBA00022989"/>
    </source>
</evidence>
<dbReference type="Gene3D" id="3.30.565.10">
    <property type="entry name" value="Histidine kinase-like ATPase, C-terminal domain"/>
    <property type="match status" value="1"/>
</dbReference>
<evidence type="ECO:0000259" key="19">
    <source>
        <dbReference type="PROSITE" id="PS50113"/>
    </source>
</evidence>
<dbReference type="GO" id="GO:0000156">
    <property type="term" value="F:phosphorelay response regulator activity"/>
    <property type="evidence" value="ECO:0007669"/>
    <property type="project" value="TreeGrafter"/>
</dbReference>
<dbReference type="GO" id="GO:0005524">
    <property type="term" value="F:ATP binding"/>
    <property type="evidence" value="ECO:0007669"/>
    <property type="project" value="UniProtKB-KW"/>
</dbReference>
<comment type="caution">
    <text evidence="21">The sequence shown here is derived from an EMBL/GenBank/DDBJ whole genome shotgun (WGS) entry which is preliminary data.</text>
</comment>
<dbReference type="PANTHER" id="PTHR42878:SF7">
    <property type="entry name" value="SENSOR HISTIDINE KINASE GLRK"/>
    <property type="match status" value="1"/>
</dbReference>
<dbReference type="Gene3D" id="3.30.450.20">
    <property type="entry name" value="PAS domain"/>
    <property type="match status" value="2"/>
</dbReference>
<dbReference type="InterPro" id="IPR005467">
    <property type="entry name" value="His_kinase_dom"/>
</dbReference>
<dbReference type="PROSITE" id="PS50113">
    <property type="entry name" value="PAC"/>
    <property type="match status" value="1"/>
</dbReference>
<dbReference type="Gene3D" id="6.10.340.10">
    <property type="match status" value="1"/>
</dbReference>
<feature type="domain" description="Histidine kinase" evidence="17">
    <location>
        <begin position="567"/>
        <end position="787"/>
    </location>
</feature>
<dbReference type="InterPro" id="IPR050351">
    <property type="entry name" value="BphY/WalK/GraS-like"/>
</dbReference>
<dbReference type="NCBIfam" id="TIGR00229">
    <property type="entry name" value="sensory_box"/>
    <property type="match status" value="1"/>
</dbReference>
<dbReference type="FunFam" id="3.30.565.10:FF:000023">
    <property type="entry name" value="PAS domain-containing sensor histidine kinase"/>
    <property type="match status" value="1"/>
</dbReference>
<evidence type="ECO:0000256" key="4">
    <source>
        <dbReference type="ARBA" id="ARBA00022475"/>
    </source>
</evidence>
<dbReference type="CDD" id="cd12913">
    <property type="entry name" value="PDC1_MCP_like"/>
    <property type="match status" value="1"/>
</dbReference>
<evidence type="ECO:0000256" key="13">
    <source>
        <dbReference type="ARBA" id="ARBA00023136"/>
    </source>
</evidence>
<dbReference type="InterPro" id="IPR003594">
    <property type="entry name" value="HATPase_dom"/>
</dbReference>
<feature type="domain" description="PAC" evidence="19">
    <location>
        <begin position="513"/>
        <end position="563"/>
    </location>
</feature>
<keyword evidence="12" id="KW-0902">Two-component regulatory system</keyword>
<keyword evidence="10" id="KW-0067">ATP-binding</keyword>
<evidence type="ECO:0000259" key="17">
    <source>
        <dbReference type="PROSITE" id="PS50109"/>
    </source>
</evidence>
<dbReference type="AlphaFoldDB" id="A0A5S5MFA8"/>
<dbReference type="InterPro" id="IPR029151">
    <property type="entry name" value="Sensor-like_sf"/>
</dbReference>
<gene>
    <name evidence="21" type="ORF">FIM25_09620</name>
</gene>
<accession>A0A5S5MFA8</accession>
<dbReference type="InterPro" id="IPR000700">
    <property type="entry name" value="PAS-assoc_C"/>
</dbReference>
<dbReference type="InterPro" id="IPR000014">
    <property type="entry name" value="PAS"/>
</dbReference>
<evidence type="ECO:0000256" key="1">
    <source>
        <dbReference type="ARBA" id="ARBA00000085"/>
    </source>
</evidence>
<dbReference type="GO" id="GO:0030295">
    <property type="term" value="F:protein kinase activator activity"/>
    <property type="evidence" value="ECO:0007669"/>
    <property type="project" value="TreeGrafter"/>
</dbReference>
<evidence type="ECO:0000256" key="10">
    <source>
        <dbReference type="ARBA" id="ARBA00022840"/>
    </source>
</evidence>
<dbReference type="InterPro" id="IPR036890">
    <property type="entry name" value="HATPase_C_sf"/>
</dbReference>
<dbReference type="InterPro" id="IPR036097">
    <property type="entry name" value="HisK_dim/P_sf"/>
</dbReference>
<proteinExistence type="predicted"/>
<keyword evidence="6" id="KW-0808">Transferase</keyword>
<evidence type="ECO:0000259" key="20">
    <source>
        <dbReference type="PROSITE" id="PS50885"/>
    </source>
</evidence>
<name>A0A5S5MFA8_9BACT</name>
<evidence type="ECO:0000313" key="22">
    <source>
        <dbReference type="Proteomes" id="UP000321899"/>
    </source>
</evidence>
<dbReference type="SUPFAM" id="SSF55785">
    <property type="entry name" value="PYP-like sensor domain (PAS domain)"/>
    <property type="match status" value="1"/>
</dbReference>
<dbReference type="EC" id="2.7.13.3" evidence="3"/>
<evidence type="ECO:0000256" key="5">
    <source>
        <dbReference type="ARBA" id="ARBA00022553"/>
    </source>
</evidence>
<keyword evidence="22" id="KW-1185">Reference proteome</keyword>
<comment type="subcellular location">
    <subcellularLocation>
        <location evidence="2">Cell membrane</location>
        <topology evidence="2">Multi-pass membrane protein</topology>
    </subcellularLocation>
</comment>
<dbReference type="InterPro" id="IPR003660">
    <property type="entry name" value="HAMP_dom"/>
</dbReference>
<evidence type="ECO:0000256" key="2">
    <source>
        <dbReference type="ARBA" id="ARBA00004651"/>
    </source>
</evidence>
<keyword evidence="7 16" id="KW-0812">Transmembrane</keyword>
<evidence type="ECO:0000256" key="3">
    <source>
        <dbReference type="ARBA" id="ARBA00012438"/>
    </source>
</evidence>
<feature type="domain" description="PAS" evidence="18">
    <location>
        <begin position="436"/>
        <end position="489"/>
    </location>
</feature>
<dbReference type="SUPFAM" id="SSF55874">
    <property type="entry name" value="ATPase domain of HSP90 chaperone/DNA topoisomerase II/histidine kinase"/>
    <property type="match status" value="1"/>
</dbReference>
<dbReference type="FunFam" id="3.30.450.20:FF:000060">
    <property type="entry name" value="Sensor protein FixL"/>
    <property type="match status" value="1"/>
</dbReference>
<dbReference type="Pfam" id="PF13426">
    <property type="entry name" value="PAS_9"/>
    <property type="match status" value="1"/>
</dbReference>
<keyword evidence="13 16" id="KW-0472">Membrane</keyword>
<dbReference type="Gene3D" id="1.10.287.130">
    <property type="match status" value="1"/>
</dbReference>
<evidence type="ECO:0000256" key="16">
    <source>
        <dbReference type="SAM" id="Phobius"/>
    </source>
</evidence>
<dbReference type="SMART" id="SM00388">
    <property type="entry name" value="HisKA"/>
    <property type="match status" value="1"/>
</dbReference>
<dbReference type="CDD" id="cd16922">
    <property type="entry name" value="HATPase_EvgS-ArcB-TorS-like"/>
    <property type="match status" value="1"/>
</dbReference>
<dbReference type="CDD" id="cd00082">
    <property type="entry name" value="HisKA"/>
    <property type="match status" value="1"/>
</dbReference>
<dbReference type="InterPro" id="IPR004358">
    <property type="entry name" value="Sig_transdc_His_kin-like_C"/>
</dbReference>
<dbReference type="Pfam" id="PF02518">
    <property type="entry name" value="HATPase_c"/>
    <property type="match status" value="1"/>
</dbReference>
<keyword evidence="9" id="KW-0418">Kinase</keyword>
<evidence type="ECO:0000256" key="12">
    <source>
        <dbReference type="ARBA" id="ARBA00023012"/>
    </source>
</evidence>
<feature type="transmembrane region" description="Helical" evidence="16">
    <location>
        <begin position="12"/>
        <end position="31"/>
    </location>
</feature>
<evidence type="ECO:0000313" key="21">
    <source>
        <dbReference type="EMBL" id="TYT74411.1"/>
    </source>
</evidence>
<evidence type="ECO:0000256" key="14">
    <source>
        <dbReference type="ARBA" id="ARBA00059827"/>
    </source>
</evidence>
<dbReference type="SUPFAM" id="SSF47384">
    <property type="entry name" value="Homodimeric domain of signal transducing histidine kinase"/>
    <property type="match status" value="1"/>
</dbReference>
<dbReference type="GO" id="GO:0000155">
    <property type="term" value="F:phosphorelay sensor kinase activity"/>
    <property type="evidence" value="ECO:0007669"/>
    <property type="project" value="InterPro"/>
</dbReference>
<comment type="function">
    <text evidence="14">Putative oxygen sensor; modulates the activity of FixJ, a transcriptional activator of nitrogen fixation fixK gene. FixL probably acts as a kinase that phosphorylates FixJ.</text>
</comment>
<organism evidence="21 22">
    <name type="scientific">Desulfobotulus mexicanus</name>
    <dbReference type="NCBI Taxonomy" id="2586642"/>
    <lineage>
        <taxon>Bacteria</taxon>
        <taxon>Pseudomonadati</taxon>
        <taxon>Thermodesulfobacteriota</taxon>
        <taxon>Desulfobacteria</taxon>
        <taxon>Desulfobacterales</taxon>
        <taxon>Desulfobacteraceae</taxon>
        <taxon>Desulfobotulus</taxon>
    </lineage>
</organism>
<dbReference type="SUPFAM" id="SSF103190">
    <property type="entry name" value="Sensory domain-like"/>
    <property type="match status" value="1"/>
</dbReference>
<comment type="catalytic activity">
    <reaction evidence="1">
        <text>ATP + protein L-histidine = ADP + protein N-phospho-L-histidine.</text>
        <dbReference type="EC" id="2.7.13.3"/>
    </reaction>
</comment>
<dbReference type="PANTHER" id="PTHR42878">
    <property type="entry name" value="TWO-COMPONENT HISTIDINE KINASE"/>
    <property type="match status" value="1"/>
</dbReference>